<dbReference type="HOGENOM" id="CLU_172512_1_1_11"/>
<feature type="domain" description="DUF1918" evidence="1">
    <location>
        <begin position="12"/>
        <end position="68"/>
    </location>
</feature>
<dbReference type="Proteomes" id="UP000006304">
    <property type="component" value="Chromosome"/>
</dbReference>
<evidence type="ECO:0000313" key="2">
    <source>
        <dbReference type="EMBL" id="AFT98277.1"/>
    </source>
</evidence>
<accession>K0EGG7</accession>
<dbReference type="eggNOG" id="COG2905">
    <property type="taxonomic scope" value="Bacteria"/>
</dbReference>
<dbReference type="Pfam" id="PF08940">
    <property type="entry name" value="DUF1918"/>
    <property type="match status" value="1"/>
</dbReference>
<name>K0EGG7_NOCB7</name>
<protein>
    <recommendedName>
        <fullName evidence="1">DUF1918 domain-containing protein</fullName>
    </recommendedName>
</protein>
<dbReference type="STRING" id="1133849.O3I_001575"/>
<evidence type="ECO:0000313" key="3">
    <source>
        <dbReference type="Proteomes" id="UP000006304"/>
    </source>
</evidence>
<dbReference type="KEGG" id="nbr:O3I_001575"/>
<reference evidence="2 3" key="1">
    <citation type="journal article" date="2012" name="J. Bacteriol.">
        <title>Complete genome sequence of Nocardia brasiliensis HUJEG-1.</title>
        <authorList>
            <person name="Vera-Cabrera L."/>
            <person name="Ortiz-Lopez R."/>
            <person name="Elizondo-Gonzalez R."/>
            <person name="Perez-Maya A.A."/>
            <person name="Ocampo-Candiani J."/>
        </authorList>
    </citation>
    <scope>NUCLEOTIDE SEQUENCE [LARGE SCALE GENOMIC DNA]</scope>
    <source>
        <strain evidence="3">ATCC 700358</strain>
    </source>
</reference>
<dbReference type="Gene3D" id="2.30.30.440">
    <property type="entry name" value="Domain of unknown function DUF1918"/>
    <property type="match status" value="1"/>
</dbReference>
<organism evidence="2 3">
    <name type="scientific">Nocardia brasiliensis (strain ATCC 700358 / HUJEG-1)</name>
    <dbReference type="NCBI Taxonomy" id="1133849"/>
    <lineage>
        <taxon>Bacteria</taxon>
        <taxon>Bacillati</taxon>
        <taxon>Actinomycetota</taxon>
        <taxon>Actinomycetes</taxon>
        <taxon>Mycobacteriales</taxon>
        <taxon>Nocardiaceae</taxon>
        <taxon>Nocardia</taxon>
    </lineage>
</organism>
<sequence length="73" mass="7950">MSAVTPFDNESMMAKVGDRLLVHGHVVGRGDRQGEIIEVRGPDGSPPYLVRYTDGRESLVYPGPDAIVEPADR</sequence>
<dbReference type="InterPro" id="IPR015035">
    <property type="entry name" value="DUF1918"/>
</dbReference>
<proteinExistence type="predicted"/>
<keyword evidence="3" id="KW-1185">Reference proteome</keyword>
<dbReference type="EMBL" id="CP003876">
    <property type="protein sequence ID" value="AFT98277.1"/>
    <property type="molecule type" value="Genomic_DNA"/>
</dbReference>
<dbReference type="AlphaFoldDB" id="K0EGG7"/>
<dbReference type="SUPFAM" id="SSF50118">
    <property type="entry name" value="Cell growth inhibitor/plasmid maintenance toxic component"/>
    <property type="match status" value="1"/>
</dbReference>
<evidence type="ECO:0000259" key="1">
    <source>
        <dbReference type="Pfam" id="PF08940"/>
    </source>
</evidence>
<gene>
    <name evidence="2" type="ORF">O3I_001575</name>
</gene>